<dbReference type="EMBL" id="CM016560">
    <property type="protein sequence ID" value="TKV96991.1"/>
    <property type="molecule type" value="Genomic_DNA"/>
</dbReference>
<gene>
    <name evidence="2" type="ORF">SEVIR_9G466550v2</name>
</gene>
<accession>A0A4U6T733</accession>
<dbReference type="Proteomes" id="UP000298652">
    <property type="component" value="Chromosome 9"/>
</dbReference>
<evidence type="ECO:0000256" key="1">
    <source>
        <dbReference type="SAM" id="SignalP"/>
    </source>
</evidence>
<keyword evidence="3" id="KW-1185">Reference proteome</keyword>
<sequence length="51" mass="5996">MHSNHIHISMERPRRTLFFCLFGFCQAFCFPTPLQQSELGIGRFSAELEYT</sequence>
<protein>
    <submittedName>
        <fullName evidence="2">Uncharacterized protein</fullName>
    </submittedName>
</protein>
<organism evidence="2 3">
    <name type="scientific">Setaria viridis</name>
    <name type="common">Green bristlegrass</name>
    <name type="synonym">Setaria italica subsp. viridis</name>
    <dbReference type="NCBI Taxonomy" id="4556"/>
    <lineage>
        <taxon>Eukaryota</taxon>
        <taxon>Viridiplantae</taxon>
        <taxon>Streptophyta</taxon>
        <taxon>Embryophyta</taxon>
        <taxon>Tracheophyta</taxon>
        <taxon>Spermatophyta</taxon>
        <taxon>Magnoliopsida</taxon>
        <taxon>Liliopsida</taxon>
        <taxon>Poales</taxon>
        <taxon>Poaceae</taxon>
        <taxon>PACMAD clade</taxon>
        <taxon>Panicoideae</taxon>
        <taxon>Panicodae</taxon>
        <taxon>Paniceae</taxon>
        <taxon>Cenchrinae</taxon>
        <taxon>Setaria</taxon>
    </lineage>
</organism>
<proteinExistence type="predicted"/>
<dbReference type="AlphaFoldDB" id="A0A4U6T733"/>
<evidence type="ECO:0000313" key="3">
    <source>
        <dbReference type="Proteomes" id="UP000298652"/>
    </source>
</evidence>
<feature type="chain" id="PRO_5020997872" evidence="1">
    <location>
        <begin position="28"/>
        <end position="51"/>
    </location>
</feature>
<dbReference type="Gramene" id="TKV96991">
    <property type="protein sequence ID" value="TKV96991"/>
    <property type="gene ID" value="SEVIR_9G466550v2"/>
</dbReference>
<evidence type="ECO:0000313" key="2">
    <source>
        <dbReference type="EMBL" id="TKV96991.1"/>
    </source>
</evidence>
<keyword evidence="1" id="KW-0732">Signal</keyword>
<name>A0A4U6T733_SETVI</name>
<feature type="signal peptide" evidence="1">
    <location>
        <begin position="1"/>
        <end position="27"/>
    </location>
</feature>
<reference evidence="2" key="1">
    <citation type="submission" date="2019-03" db="EMBL/GenBank/DDBJ databases">
        <title>WGS assembly of Setaria viridis.</title>
        <authorList>
            <person name="Huang P."/>
            <person name="Jenkins J."/>
            <person name="Grimwood J."/>
            <person name="Barry K."/>
            <person name="Healey A."/>
            <person name="Mamidi S."/>
            <person name="Sreedasyam A."/>
            <person name="Shu S."/>
            <person name="Feldman M."/>
            <person name="Wu J."/>
            <person name="Yu Y."/>
            <person name="Chen C."/>
            <person name="Johnson J."/>
            <person name="Rokhsar D."/>
            <person name="Baxter I."/>
            <person name="Schmutz J."/>
            <person name="Brutnell T."/>
            <person name="Kellogg E."/>
        </authorList>
    </citation>
    <scope>NUCLEOTIDE SEQUENCE [LARGE SCALE GENOMIC DNA]</scope>
</reference>